<evidence type="ECO:0000313" key="6">
    <source>
        <dbReference type="EMBL" id="KAF2664202.1"/>
    </source>
</evidence>
<proteinExistence type="inferred from homology"/>
<feature type="region of interest" description="Disordered" evidence="4">
    <location>
        <begin position="1"/>
        <end position="24"/>
    </location>
</feature>
<dbReference type="PANTHER" id="PTHR33365:SF11">
    <property type="entry name" value="TAT PATHWAY SIGNAL SEQUENCE"/>
    <property type="match status" value="1"/>
</dbReference>
<keyword evidence="5" id="KW-1133">Transmembrane helix</keyword>
<dbReference type="Pfam" id="PF11807">
    <property type="entry name" value="UstYa"/>
    <property type="match status" value="1"/>
</dbReference>
<keyword evidence="5" id="KW-0812">Transmembrane</keyword>
<gene>
    <name evidence="6" type="ORF">BT63DRAFT_460503</name>
</gene>
<dbReference type="AlphaFoldDB" id="A0A6A6TWL3"/>
<comment type="pathway">
    <text evidence="1">Mycotoxin biosynthesis.</text>
</comment>
<evidence type="ECO:0000256" key="5">
    <source>
        <dbReference type="SAM" id="Phobius"/>
    </source>
</evidence>
<feature type="transmembrane region" description="Helical" evidence="5">
    <location>
        <begin position="64"/>
        <end position="85"/>
    </location>
</feature>
<evidence type="ECO:0000256" key="3">
    <source>
        <dbReference type="ARBA" id="ARBA00035112"/>
    </source>
</evidence>
<keyword evidence="7" id="KW-1185">Reference proteome</keyword>
<keyword evidence="5" id="KW-0472">Membrane</keyword>
<dbReference type="Proteomes" id="UP000799302">
    <property type="component" value="Unassembled WGS sequence"/>
</dbReference>
<dbReference type="EMBL" id="MU004243">
    <property type="protein sequence ID" value="KAF2664202.1"/>
    <property type="molecule type" value="Genomic_DNA"/>
</dbReference>
<dbReference type="OrthoDB" id="3687641at2759"/>
<reference evidence="6" key="1">
    <citation type="journal article" date="2020" name="Stud. Mycol.">
        <title>101 Dothideomycetes genomes: a test case for predicting lifestyles and emergence of pathogens.</title>
        <authorList>
            <person name="Haridas S."/>
            <person name="Albert R."/>
            <person name="Binder M."/>
            <person name="Bloem J."/>
            <person name="Labutti K."/>
            <person name="Salamov A."/>
            <person name="Andreopoulos B."/>
            <person name="Baker S."/>
            <person name="Barry K."/>
            <person name="Bills G."/>
            <person name="Bluhm B."/>
            <person name="Cannon C."/>
            <person name="Castanera R."/>
            <person name="Culley D."/>
            <person name="Daum C."/>
            <person name="Ezra D."/>
            <person name="Gonzalez J."/>
            <person name="Henrissat B."/>
            <person name="Kuo A."/>
            <person name="Liang C."/>
            <person name="Lipzen A."/>
            <person name="Lutzoni F."/>
            <person name="Magnuson J."/>
            <person name="Mondo S."/>
            <person name="Nolan M."/>
            <person name="Ohm R."/>
            <person name="Pangilinan J."/>
            <person name="Park H.-J."/>
            <person name="Ramirez L."/>
            <person name="Alfaro M."/>
            <person name="Sun H."/>
            <person name="Tritt A."/>
            <person name="Yoshinaga Y."/>
            <person name="Zwiers L.-H."/>
            <person name="Turgeon B."/>
            <person name="Goodwin S."/>
            <person name="Spatafora J."/>
            <person name="Crous P."/>
            <person name="Grigoriev I."/>
        </authorList>
    </citation>
    <scope>NUCLEOTIDE SEQUENCE</scope>
    <source>
        <strain evidence="6">CBS 115976</strain>
    </source>
</reference>
<dbReference type="GO" id="GO:0043386">
    <property type="term" value="P:mycotoxin biosynthetic process"/>
    <property type="evidence" value="ECO:0007669"/>
    <property type="project" value="InterPro"/>
</dbReference>
<sequence>MPLRSPKLSPLPASPSTITPDKYRYDDSRSLRSLDLEEAKAMLHDSPELDAFTEPSHRNRVRRWMGPCSLILNAILFCVLLFTLANPCYFSERRCEYRRDGGLKLMSEEHGFVPEFKTEKVTFMNDSNYGHNEMFSTPEELHKILDNWEKEMPVGRGFVSIPNAATSQLPRPYHLRSNPKANGYSIANFHQYHCLWMIMRGYGNAVFNVTDANPDHLRHVTHCFDYLRQSVLCAGDSALEGKSASMGGMTDGWGNVHVCKKLDEQVGWIVENRLSDFTGIH</sequence>
<evidence type="ECO:0000256" key="4">
    <source>
        <dbReference type="SAM" id="MobiDB-lite"/>
    </source>
</evidence>
<feature type="compositionally biased region" description="Low complexity" evidence="4">
    <location>
        <begin position="1"/>
        <end position="16"/>
    </location>
</feature>
<name>A0A6A6TWL3_9PEZI</name>
<evidence type="ECO:0000256" key="2">
    <source>
        <dbReference type="ARBA" id="ARBA00023002"/>
    </source>
</evidence>
<evidence type="ECO:0000313" key="7">
    <source>
        <dbReference type="Proteomes" id="UP000799302"/>
    </source>
</evidence>
<keyword evidence="2" id="KW-0560">Oxidoreductase</keyword>
<protein>
    <recommendedName>
        <fullName evidence="8">Oxidase ustYa</fullName>
    </recommendedName>
</protein>
<evidence type="ECO:0000256" key="1">
    <source>
        <dbReference type="ARBA" id="ARBA00004685"/>
    </source>
</evidence>
<organism evidence="6 7">
    <name type="scientific">Microthyrium microscopicum</name>
    <dbReference type="NCBI Taxonomy" id="703497"/>
    <lineage>
        <taxon>Eukaryota</taxon>
        <taxon>Fungi</taxon>
        <taxon>Dikarya</taxon>
        <taxon>Ascomycota</taxon>
        <taxon>Pezizomycotina</taxon>
        <taxon>Dothideomycetes</taxon>
        <taxon>Dothideomycetes incertae sedis</taxon>
        <taxon>Microthyriales</taxon>
        <taxon>Microthyriaceae</taxon>
        <taxon>Microthyrium</taxon>
    </lineage>
</organism>
<dbReference type="PANTHER" id="PTHR33365">
    <property type="entry name" value="YALI0B05434P"/>
    <property type="match status" value="1"/>
</dbReference>
<comment type="similarity">
    <text evidence="3">Belongs to the ustYa family.</text>
</comment>
<accession>A0A6A6TWL3</accession>
<evidence type="ECO:0008006" key="8">
    <source>
        <dbReference type="Google" id="ProtNLM"/>
    </source>
</evidence>
<dbReference type="GO" id="GO:0016491">
    <property type="term" value="F:oxidoreductase activity"/>
    <property type="evidence" value="ECO:0007669"/>
    <property type="project" value="UniProtKB-KW"/>
</dbReference>
<dbReference type="InterPro" id="IPR021765">
    <property type="entry name" value="UstYa-like"/>
</dbReference>